<dbReference type="Pfam" id="PF17107">
    <property type="entry name" value="SesA"/>
    <property type="match status" value="1"/>
</dbReference>
<gene>
    <name evidence="2" type="ORF">C8A05DRAFT_39879</name>
</gene>
<feature type="domain" description="NACHT-NTPase and P-loop NTPases N-terminal" evidence="1">
    <location>
        <begin position="10"/>
        <end position="51"/>
    </location>
</feature>
<name>A0AAN6M901_9PEZI</name>
<dbReference type="AlphaFoldDB" id="A0AAN6M901"/>
<sequence length="51" mass="5525">MSATESNFFAGTINAVKAAANYYNSVKDDKTLGDAFHEASRSQGLVWQALQ</sequence>
<dbReference type="InterPro" id="IPR031352">
    <property type="entry name" value="SesA"/>
</dbReference>
<protein>
    <recommendedName>
        <fullName evidence="1">NACHT-NTPase and P-loop NTPases N-terminal domain-containing protein</fullName>
    </recommendedName>
</protein>
<accession>A0AAN6M901</accession>
<evidence type="ECO:0000313" key="2">
    <source>
        <dbReference type="EMBL" id="KAK3896580.1"/>
    </source>
</evidence>
<evidence type="ECO:0000313" key="3">
    <source>
        <dbReference type="Proteomes" id="UP001303889"/>
    </source>
</evidence>
<reference evidence="2" key="2">
    <citation type="submission" date="2023-05" db="EMBL/GenBank/DDBJ databases">
        <authorList>
            <consortium name="Lawrence Berkeley National Laboratory"/>
            <person name="Steindorff A."/>
            <person name="Hensen N."/>
            <person name="Bonometti L."/>
            <person name="Westerberg I."/>
            <person name="Brannstrom I.O."/>
            <person name="Guillou S."/>
            <person name="Cros-Aarteil S."/>
            <person name="Calhoun S."/>
            <person name="Haridas S."/>
            <person name="Kuo A."/>
            <person name="Mondo S."/>
            <person name="Pangilinan J."/>
            <person name="Riley R."/>
            <person name="Labutti K."/>
            <person name="Andreopoulos B."/>
            <person name="Lipzen A."/>
            <person name="Chen C."/>
            <person name="Yanf M."/>
            <person name="Daum C."/>
            <person name="Ng V."/>
            <person name="Clum A."/>
            <person name="Ohm R."/>
            <person name="Martin F."/>
            <person name="Silar P."/>
            <person name="Natvig D."/>
            <person name="Lalanne C."/>
            <person name="Gautier V."/>
            <person name="Ament-Velasquez S.L."/>
            <person name="Kruys A."/>
            <person name="Hutchinson M.I."/>
            <person name="Powell A.J."/>
            <person name="Barry K."/>
            <person name="Miller A.N."/>
            <person name="Grigoriev I.V."/>
            <person name="Debuchy R."/>
            <person name="Gladieux P."/>
            <person name="Thoren M.H."/>
            <person name="Johannesson H."/>
        </authorList>
    </citation>
    <scope>NUCLEOTIDE SEQUENCE</scope>
    <source>
        <strain evidence="2">CBS 103.79</strain>
    </source>
</reference>
<feature type="non-terminal residue" evidence="2">
    <location>
        <position position="51"/>
    </location>
</feature>
<keyword evidence="3" id="KW-1185">Reference proteome</keyword>
<comment type="caution">
    <text evidence="2">The sequence shown here is derived from an EMBL/GenBank/DDBJ whole genome shotgun (WGS) entry which is preliminary data.</text>
</comment>
<organism evidence="2 3">
    <name type="scientific">Staphylotrichum tortipilum</name>
    <dbReference type="NCBI Taxonomy" id="2831512"/>
    <lineage>
        <taxon>Eukaryota</taxon>
        <taxon>Fungi</taxon>
        <taxon>Dikarya</taxon>
        <taxon>Ascomycota</taxon>
        <taxon>Pezizomycotina</taxon>
        <taxon>Sordariomycetes</taxon>
        <taxon>Sordariomycetidae</taxon>
        <taxon>Sordariales</taxon>
        <taxon>Chaetomiaceae</taxon>
        <taxon>Staphylotrichum</taxon>
    </lineage>
</organism>
<evidence type="ECO:0000259" key="1">
    <source>
        <dbReference type="Pfam" id="PF17107"/>
    </source>
</evidence>
<reference evidence="2" key="1">
    <citation type="journal article" date="2023" name="Mol. Phylogenet. Evol.">
        <title>Genome-scale phylogeny and comparative genomics of the fungal order Sordariales.</title>
        <authorList>
            <person name="Hensen N."/>
            <person name="Bonometti L."/>
            <person name="Westerberg I."/>
            <person name="Brannstrom I.O."/>
            <person name="Guillou S."/>
            <person name="Cros-Aarteil S."/>
            <person name="Calhoun S."/>
            <person name="Haridas S."/>
            <person name="Kuo A."/>
            <person name="Mondo S."/>
            <person name="Pangilinan J."/>
            <person name="Riley R."/>
            <person name="LaButti K."/>
            <person name="Andreopoulos B."/>
            <person name="Lipzen A."/>
            <person name="Chen C."/>
            <person name="Yan M."/>
            <person name="Daum C."/>
            <person name="Ng V."/>
            <person name="Clum A."/>
            <person name="Steindorff A."/>
            <person name="Ohm R.A."/>
            <person name="Martin F."/>
            <person name="Silar P."/>
            <person name="Natvig D.O."/>
            <person name="Lalanne C."/>
            <person name="Gautier V."/>
            <person name="Ament-Velasquez S.L."/>
            <person name="Kruys A."/>
            <person name="Hutchinson M.I."/>
            <person name="Powell A.J."/>
            <person name="Barry K."/>
            <person name="Miller A.N."/>
            <person name="Grigoriev I.V."/>
            <person name="Debuchy R."/>
            <person name="Gladieux P."/>
            <person name="Hiltunen Thoren M."/>
            <person name="Johannesson H."/>
        </authorList>
    </citation>
    <scope>NUCLEOTIDE SEQUENCE</scope>
    <source>
        <strain evidence="2">CBS 103.79</strain>
    </source>
</reference>
<proteinExistence type="predicted"/>
<dbReference type="Proteomes" id="UP001303889">
    <property type="component" value="Unassembled WGS sequence"/>
</dbReference>
<dbReference type="EMBL" id="MU856526">
    <property type="protein sequence ID" value="KAK3896580.1"/>
    <property type="molecule type" value="Genomic_DNA"/>
</dbReference>